<accession>A0A938X8U2</accession>
<evidence type="ECO:0000256" key="1">
    <source>
        <dbReference type="SAM" id="Phobius"/>
    </source>
</evidence>
<dbReference type="Pfam" id="PF03703">
    <property type="entry name" value="bPH_2"/>
    <property type="match status" value="1"/>
</dbReference>
<dbReference type="Proteomes" id="UP000774750">
    <property type="component" value="Unassembled WGS sequence"/>
</dbReference>
<feature type="domain" description="YdbS-like PH" evidence="2">
    <location>
        <begin position="63"/>
        <end position="138"/>
    </location>
</feature>
<dbReference type="PANTHER" id="PTHR34473:SF2">
    <property type="entry name" value="UPF0699 TRANSMEMBRANE PROTEIN YDBT"/>
    <property type="match status" value="1"/>
</dbReference>
<dbReference type="PANTHER" id="PTHR34473">
    <property type="entry name" value="UPF0699 TRANSMEMBRANE PROTEIN YDBS"/>
    <property type="match status" value="1"/>
</dbReference>
<keyword evidence="1" id="KW-0812">Transmembrane</keyword>
<evidence type="ECO:0000313" key="3">
    <source>
        <dbReference type="EMBL" id="MBM6921502.1"/>
    </source>
</evidence>
<keyword evidence="1" id="KW-0472">Membrane</keyword>
<dbReference type="RefSeq" id="WP_204447495.1">
    <property type="nucleotide sequence ID" value="NZ_JACJKY010000017.1"/>
</dbReference>
<dbReference type="AlphaFoldDB" id="A0A938X8U2"/>
<dbReference type="InterPro" id="IPR005182">
    <property type="entry name" value="YdbS-like_PH"/>
</dbReference>
<dbReference type="EMBL" id="JACJKY010000017">
    <property type="protein sequence ID" value="MBM6921502.1"/>
    <property type="molecule type" value="Genomic_DNA"/>
</dbReference>
<evidence type="ECO:0000313" key="4">
    <source>
        <dbReference type="Proteomes" id="UP000774750"/>
    </source>
</evidence>
<keyword evidence="4" id="KW-1185">Reference proteome</keyword>
<reference evidence="3" key="2">
    <citation type="journal article" date="2021" name="Sci. Rep.">
        <title>The distribution of antibiotic resistance genes in chicken gut microbiota commensals.</title>
        <authorList>
            <person name="Juricova H."/>
            <person name="Matiasovicova J."/>
            <person name="Kubasova T."/>
            <person name="Cejkova D."/>
            <person name="Rychlik I."/>
        </authorList>
    </citation>
    <scope>NUCLEOTIDE SEQUENCE</scope>
    <source>
        <strain evidence="3">An559</strain>
    </source>
</reference>
<comment type="caution">
    <text evidence="3">The sequence shown here is derived from an EMBL/GenBank/DDBJ whole genome shotgun (WGS) entry which is preliminary data.</text>
</comment>
<keyword evidence="1" id="KW-1133">Transmembrane helix</keyword>
<feature type="transmembrane region" description="Helical" evidence="1">
    <location>
        <begin position="12"/>
        <end position="34"/>
    </location>
</feature>
<gene>
    <name evidence="3" type="ORF">H6A12_10075</name>
</gene>
<organism evidence="3 4">
    <name type="scientific">Merdimmobilis hominis</name>
    <dbReference type="NCBI Taxonomy" id="2897707"/>
    <lineage>
        <taxon>Bacteria</taxon>
        <taxon>Bacillati</taxon>
        <taxon>Bacillota</taxon>
        <taxon>Clostridia</taxon>
        <taxon>Eubacteriales</taxon>
        <taxon>Oscillospiraceae</taxon>
        <taxon>Merdimmobilis</taxon>
    </lineage>
</organism>
<protein>
    <submittedName>
        <fullName evidence="3">PH domain-containing protein</fullName>
    </submittedName>
</protein>
<sequence>MEQITLTKRVLVWWECAAFLEMLLLAGIIVLVFVEGTWLWYLLFWLLGASYVLVSFLYLPLLWLSMVYELDEARLICHGGVLFPKTRVMRRERIAFVTRVQGPVSTLLHTVTIVVHAAGGTSVIHMVDERHAQRLYDALSGGAS</sequence>
<name>A0A938X8U2_9FIRM</name>
<reference evidence="3" key="1">
    <citation type="submission" date="2020-08" db="EMBL/GenBank/DDBJ databases">
        <authorList>
            <person name="Cejkova D."/>
            <person name="Kubasova T."/>
            <person name="Jahodarova E."/>
            <person name="Rychlik I."/>
        </authorList>
    </citation>
    <scope>NUCLEOTIDE SEQUENCE</scope>
    <source>
        <strain evidence="3">An559</strain>
    </source>
</reference>
<feature type="transmembrane region" description="Helical" evidence="1">
    <location>
        <begin position="40"/>
        <end position="64"/>
    </location>
</feature>
<proteinExistence type="predicted"/>
<evidence type="ECO:0000259" key="2">
    <source>
        <dbReference type="Pfam" id="PF03703"/>
    </source>
</evidence>